<organism evidence="4">
    <name type="scientific">Salix viminalis</name>
    <name type="common">Common osier</name>
    <name type="synonym">Basket willow</name>
    <dbReference type="NCBI Taxonomy" id="40686"/>
    <lineage>
        <taxon>Eukaryota</taxon>
        <taxon>Viridiplantae</taxon>
        <taxon>Streptophyta</taxon>
        <taxon>Embryophyta</taxon>
        <taxon>Tracheophyta</taxon>
        <taxon>Spermatophyta</taxon>
        <taxon>Magnoliopsida</taxon>
        <taxon>eudicotyledons</taxon>
        <taxon>Gunneridae</taxon>
        <taxon>Pentapetalae</taxon>
        <taxon>rosids</taxon>
        <taxon>fabids</taxon>
        <taxon>Malpighiales</taxon>
        <taxon>Salicaceae</taxon>
        <taxon>Saliceae</taxon>
        <taxon>Salix</taxon>
    </lineage>
</organism>
<evidence type="ECO:0000256" key="3">
    <source>
        <dbReference type="ARBA" id="ARBA00023315"/>
    </source>
</evidence>
<accession>A0A6N2MYK3</accession>
<dbReference type="EMBL" id="CAADRP010001996">
    <property type="protein sequence ID" value="VFU58531.1"/>
    <property type="molecule type" value="Genomic_DNA"/>
</dbReference>
<protein>
    <submittedName>
        <fullName evidence="4">Uncharacterized protein</fullName>
    </submittedName>
</protein>
<dbReference type="PANTHER" id="PTHR31623">
    <property type="entry name" value="F21J9.9"/>
    <property type="match status" value="1"/>
</dbReference>
<keyword evidence="3" id="KW-0012">Acyltransferase</keyword>
<gene>
    <name evidence="4" type="ORF">SVIM_LOCUS428266</name>
</gene>
<evidence type="ECO:0000313" key="4">
    <source>
        <dbReference type="EMBL" id="VFU58531.1"/>
    </source>
</evidence>
<proteinExistence type="inferred from homology"/>
<dbReference type="Gene3D" id="3.30.559.10">
    <property type="entry name" value="Chloramphenicol acetyltransferase-like domain"/>
    <property type="match status" value="4"/>
</dbReference>
<name>A0A6N2MYK3_SALVM</name>
<keyword evidence="2" id="KW-0808">Transferase</keyword>
<reference evidence="4" key="1">
    <citation type="submission" date="2019-03" db="EMBL/GenBank/DDBJ databases">
        <authorList>
            <person name="Mank J."/>
            <person name="Almeida P."/>
        </authorList>
    </citation>
    <scope>NUCLEOTIDE SEQUENCE</scope>
    <source>
        <strain evidence="4">78183</strain>
    </source>
</reference>
<comment type="similarity">
    <text evidence="1">Belongs to the plant acyltransferase family.</text>
</comment>
<dbReference type="GO" id="GO:0016746">
    <property type="term" value="F:acyltransferase activity"/>
    <property type="evidence" value="ECO:0007669"/>
    <property type="project" value="UniProtKB-KW"/>
</dbReference>
<dbReference type="PANTHER" id="PTHR31623:SF46">
    <property type="entry name" value="VINORINE SYNTHASE-LIKE"/>
    <property type="match status" value="1"/>
</dbReference>
<evidence type="ECO:0000256" key="2">
    <source>
        <dbReference type="ARBA" id="ARBA00022679"/>
    </source>
</evidence>
<sequence>MKLEIEVISKEVIKPSSPTPDHLRHYQLSFLDQISPPVYNPLLLFYPADDGDVKINSTEKTNQLKQSLSEILSLYYPLAGRIQDNLVVECTDEGIPFFQAEVRCRLSQVSENPAPGELSKLIPFALDDAEGLPLGIQYNIFECGGIVVGLCISHKIGDALSLLTFIKSWAATSRGEEDHIMRPEFISATLFPPINISGFKPATGIAKEDVVTKRFVFSSSSIELLKEKYSARVGSLENENQRPPSRVEALSVFIWRRFMAATKSESRPERIYSMVHAVNLRSRMEPPLPEYSFGNYYRIAFTIPSAGTGGENYSLVRQVRDSIGKLDKEYVEKLQKGSGHLDFIKEQAAGFLNGEIVYLNFTSLCRFPLYEADFGWGKPVWVGCPSLTFKNLVVFMDTASGDGVEALVHLKEEDMVKFQEDEELLQHTLEIEVISKEVIKPSSPTPDHLRHYQLSFLDQISPPVYNPLLLFYPADGDVKINSMEKPNQLKQSLSEVLSLYYPLAGRTQDSLVVQCNDEGIPFFQAKVRCRLSQFAENPAPGELSKLIPFALDDAEGLPLGIQYNIFECGGIVVGLCISHKIGDALSLLTFIKSWAATSRGEEDHIMRPDFISATLFPPINISGFKPATGITKEDVVAKRFVFSSSSIELLKEKYSAGVGSLENENQRPPSRVEALSVFIWRRFMAATKAESRPERIYSMVHAVNLRSRMEPPLPEYSFGNYSRIAFTTPSAGTGEENYSLVRQVRDSIGKIDRKYVEKLQKGSEHLDFIKEQAAGFLKGEIVCLNFTSLCRFPMYEADFGWGKPVWVGSPSLTFKNLVVFMDTASGNGVEALVHLKEEDMVKFQEDEELLQLTVATRC</sequence>
<evidence type="ECO:0000256" key="1">
    <source>
        <dbReference type="ARBA" id="ARBA00009861"/>
    </source>
</evidence>
<dbReference type="InterPro" id="IPR023213">
    <property type="entry name" value="CAT-like_dom_sf"/>
</dbReference>
<dbReference type="Pfam" id="PF02458">
    <property type="entry name" value="Transferase"/>
    <property type="match status" value="2"/>
</dbReference>
<dbReference type="AlphaFoldDB" id="A0A6N2MYK3"/>